<reference evidence="1 2" key="1">
    <citation type="submission" date="2018-02" db="EMBL/GenBank/DDBJ databases">
        <title>Draft genome of wild Prunus yedoensis var. nudiflora.</title>
        <authorList>
            <person name="Baek S."/>
            <person name="Kim J.-H."/>
            <person name="Choi K."/>
            <person name="Kim G.-B."/>
            <person name="Cho A."/>
            <person name="Jang H."/>
            <person name="Shin C.-H."/>
            <person name="Yu H.-J."/>
            <person name="Mun J.-H."/>
        </authorList>
    </citation>
    <scope>NUCLEOTIDE SEQUENCE [LARGE SCALE GENOMIC DNA]</scope>
    <source>
        <strain evidence="2">cv. Jeju island</strain>
        <tissue evidence="1">Leaf</tissue>
    </source>
</reference>
<protein>
    <submittedName>
        <fullName evidence="1">Uncharacterized protein</fullName>
    </submittedName>
</protein>
<name>A0A314UB49_PRUYE</name>
<accession>A0A314UB49</accession>
<proteinExistence type="predicted"/>
<comment type="caution">
    <text evidence="1">The sequence shown here is derived from an EMBL/GenBank/DDBJ whole genome shotgun (WGS) entry which is preliminary data.</text>
</comment>
<organism evidence="1 2">
    <name type="scientific">Prunus yedoensis var. nudiflora</name>
    <dbReference type="NCBI Taxonomy" id="2094558"/>
    <lineage>
        <taxon>Eukaryota</taxon>
        <taxon>Viridiplantae</taxon>
        <taxon>Streptophyta</taxon>
        <taxon>Embryophyta</taxon>
        <taxon>Tracheophyta</taxon>
        <taxon>Spermatophyta</taxon>
        <taxon>Magnoliopsida</taxon>
        <taxon>eudicotyledons</taxon>
        <taxon>Gunneridae</taxon>
        <taxon>Pentapetalae</taxon>
        <taxon>rosids</taxon>
        <taxon>fabids</taxon>
        <taxon>Rosales</taxon>
        <taxon>Rosaceae</taxon>
        <taxon>Amygdaloideae</taxon>
        <taxon>Amygdaleae</taxon>
        <taxon>Prunus</taxon>
    </lineage>
</organism>
<dbReference type="AlphaFoldDB" id="A0A314UB49"/>
<dbReference type="EMBL" id="PJQY01003902">
    <property type="protein sequence ID" value="PQM33624.1"/>
    <property type="molecule type" value="Genomic_DNA"/>
</dbReference>
<gene>
    <name evidence="1" type="ORF">Pyn_33978</name>
</gene>
<evidence type="ECO:0000313" key="1">
    <source>
        <dbReference type="EMBL" id="PQM33624.1"/>
    </source>
</evidence>
<keyword evidence="2" id="KW-1185">Reference proteome</keyword>
<evidence type="ECO:0000313" key="2">
    <source>
        <dbReference type="Proteomes" id="UP000250321"/>
    </source>
</evidence>
<sequence length="98" mass="11215">MEQPGIWVFTADGETQSRNAKIQEIPEKTNLFMPMSVIESEVTSLLRNFLTTRVKMMHAIWPAGWVGEVKPVTWIVRGALETAEALTKHMKSQQARRF</sequence>
<dbReference type="Proteomes" id="UP000250321">
    <property type="component" value="Unassembled WGS sequence"/>
</dbReference>